<gene>
    <name evidence="1" type="ORF">PLEPLA_LOCUS47521</name>
</gene>
<dbReference type="Proteomes" id="UP001153269">
    <property type="component" value="Unassembled WGS sequence"/>
</dbReference>
<dbReference type="EMBL" id="CADEAL010004443">
    <property type="protein sequence ID" value="CAB1459684.1"/>
    <property type="molecule type" value="Genomic_DNA"/>
</dbReference>
<reference evidence="1" key="1">
    <citation type="submission" date="2020-03" db="EMBL/GenBank/DDBJ databases">
        <authorList>
            <person name="Weist P."/>
        </authorList>
    </citation>
    <scope>NUCLEOTIDE SEQUENCE</scope>
</reference>
<accession>A0A9N7W152</accession>
<keyword evidence="2" id="KW-1185">Reference proteome</keyword>
<protein>
    <submittedName>
        <fullName evidence="1">Uncharacterized protein</fullName>
    </submittedName>
</protein>
<organism evidence="1 2">
    <name type="scientific">Pleuronectes platessa</name>
    <name type="common">European plaice</name>
    <dbReference type="NCBI Taxonomy" id="8262"/>
    <lineage>
        <taxon>Eukaryota</taxon>
        <taxon>Metazoa</taxon>
        <taxon>Chordata</taxon>
        <taxon>Craniata</taxon>
        <taxon>Vertebrata</taxon>
        <taxon>Euteleostomi</taxon>
        <taxon>Actinopterygii</taxon>
        <taxon>Neopterygii</taxon>
        <taxon>Teleostei</taxon>
        <taxon>Neoteleostei</taxon>
        <taxon>Acanthomorphata</taxon>
        <taxon>Carangaria</taxon>
        <taxon>Pleuronectiformes</taxon>
        <taxon>Pleuronectoidei</taxon>
        <taxon>Pleuronectidae</taxon>
        <taxon>Pleuronectes</taxon>
    </lineage>
</organism>
<dbReference type="Gene3D" id="3.30.70.1820">
    <property type="entry name" value="L1 transposable element, RRM domain"/>
    <property type="match status" value="1"/>
</dbReference>
<comment type="caution">
    <text evidence="1">The sequence shown here is derived from an EMBL/GenBank/DDBJ whole genome shotgun (WGS) entry which is preliminary data.</text>
</comment>
<sequence>MADHIDATSVWLGQPRRRLHLPPSLPSAEGGREGKVTFMDLNLTTKSGKIKLDRAHRSLAPRPGTNQRSRPIIMKLHNFADKQRVVVQTRRQVKPARRLGADQPADRIRVSFFNDYSAAVARKRKAFDEVKGP</sequence>
<name>A0A9N7W152_PLEPL</name>
<evidence type="ECO:0000313" key="2">
    <source>
        <dbReference type="Proteomes" id="UP001153269"/>
    </source>
</evidence>
<dbReference type="AlphaFoldDB" id="A0A9N7W152"/>
<evidence type="ECO:0000313" key="1">
    <source>
        <dbReference type="EMBL" id="CAB1459684.1"/>
    </source>
</evidence>
<proteinExistence type="predicted"/>